<keyword evidence="9" id="KW-1185">Reference proteome</keyword>
<evidence type="ECO:0000313" key="8">
    <source>
        <dbReference type="EMBL" id="EDQ06167.1"/>
    </source>
</evidence>
<evidence type="ECO:0000256" key="5">
    <source>
        <dbReference type="ARBA" id="ARBA00022801"/>
    </source>
</evidence>
<gene>
    <name evidence="8" type="primary">mepA</name>
    <name evidence="8" type="ORF">OIHEL45_05115</name>
</gene>
<keyword evidence="7" id="KW-0482">Metalloprotease</keyword>
<dbReference type="PIRSF" id="PIRSF018455">
    <property type="entry name" value="MepA"/>
    <property type="match status" value="1"/>
</dbReference>
<dbReference type="Gene3D" id="3.30.1380.10">
    <property type="match status" value="1"/>
</dbReference>
<dbReference type="SUPFAM" id="SSF55166">
    <property type="entry name" value="Hedgehog/DD-peptidase"/>
    <property type="match status" value="1"/>
</dbReference>
<dbReference type="EC" id="3.4.24.-" evidence="8"/>
<dbReference type="Pfam" id="PF03411">
    <property type="entry name" value="Peptidase_M74"/>
    <property type="match status" value="1"/>
</dbReference>
<evidence type="ECO:0000313" key="9">
    <source>
        <dbReference type="Proteomes" id="UP000003257"/>
    </source>
</evidence>
<dbReference type="InterPro" id="IPR009045">
    <property type="entry name" value="Zn_M74/Hedgehog-like"/>
</dbReference>
<keyword evidence="5 8" id="KW-0378">Hydrolase</keyword>
<dbReference type="Proteomes" id="UP000003257">
    <property type="component" value="Unassembled WGS sequence"/>
</dbReference>
<dbReference type="NCBIfam" id="NF006947">
    <property type="entry name" value="PRK09429.1"/>
    <property type="match status" value="1"/>
</dbReference>
<dbReference type="GO" id="GO:0016787">
    <property type="term" value="F:hydrolase activity"/>
    <property type="evidence" value="ECO:0007669"/>
    <property type="project" value="UniProtKB-KW"/>
</dbReference>
<evidence type="ECO:0000256" key="6">
    <source>
        <dbReference type="ARBA" id="ARBA00022833"/>
    </source>
</evidence>
<comment type="caution">
    <text evidence="8">The sequence shown here is derived from an EMBL/GenBank/DDBJ whole genome shotgun (WGS) entry which is preliminary data.</text>
</comment>
<dbReference type="InterPro" id="IPR005073">
    <property type="entry name" value="Peptidase_M74"/>
</dbReference>
<evidence type="ECO:0000256" key="7">
    <source>
        <dbReference type="ARBA" id="ARBA00023049"/>
    </source>
</evidence>
<evidence type="ECO:0000256" key="1">
    <source>
        <dbReference type="ARBA" id="ARBA00022670"/>
    </source>
</evidence>
<keyword evidence="1" id="KW-0645">Protease</keyword>
<keyword evidence="6" id="KW-0862">Zinc</keyword>
<dbReference type="EMBL" id="ABID01000001">
    <property type="protein sequence ID" value="EDQ06167.1"/>
    <property type="molecule type" value="Genomic_DNA"/>
</dbReference>
<name>A0ABP2DCU4_9RHOB</name>
<keyword evidence="4" id="KW-0574">Periplasm</keyword>
<dbReference type="RefSeq" id="WP_007118236.1">
    <property type="nucleotide sequence ID" value="NZ_ABID01000001.1"/>
</dbReference>
<evidence type="ECO:0000256" key="2">
    <source>
        <dbReference type="ARBA" id="ARBA00022723"/>
    </source>
</evidence>
<keyword evidence="2" id="KW-0479">Metal-binding</keyword>
<dbReference type="PROSITE" id="PS51257">
    <property type="entry name" value="PROKAR_LIPOPROTEIN"/>
    <property type="match status" value="1"/>
</dbReference>
<sequence>MTLLRTLTSVALAFALASCGGDRTETDISGEKVALPTIGSSGGALSSVEAKRLFGAKSFASAQTPAAYGSYSKGCLAGAEQLPETGPTWQAMRLSRNRNWAHPEMVDMVKKLSRKAAQQPGWAGIYVGDMSQSRGGPMLTGHASHQIGLDADIWMLPPKSLNLSRAQRENISSISMRRASGAYVNSSWTPAHHEVVKAAAEDPRTARIFVFPGAKVQMCNDEKGDRSYLRKIRPWYGHHYHFHVRIACPKGARGCVDQAPPPPGDGCADARQWQANILNPPKADPNAPKSKPKPKRELLLADLPAQCNAVLNAN</sequence>
<proteinExistence type="predicted"/>
<evidence type="ECO:0000256" key="3">
    <source>
        <dbReference type="ARBA" id="ARBA00022729"/>
    </source>
</evidence>
<reference evidence="8 9" key="1">
    <citation type="submission" date="2007-11" db="EMBL/GenBank/DDBJ databases">
        <authorList>
            <person name="Wagner-Dobler I."/>
            <person name="Ferriera S."/>
            <person name="Johnson J."/>
            <person name="Kravitz S."/>
            <person name="Beeson K."/>
            <person name="Sutton G."/>
            <person name="Rogers Y.-H."/>
            <person name="Friedman R."/>
            <person name="Frazier M."/>
            <person name="Venter J.C."/>
        </authorList>
    </citation>
    <scope>NUCLEOTIDE SEQUENCE [LARGE SCALE GENOMIC DNA]</scope>
    <source>
        <strain evidence="8 9">HEL-45</strain>
    </source>
</reference>
<organism evidence="8 9">
    <name type="scientific">Sulfitobacter indolifex HEL-45</name>
    <dbReference type="NCBI Taxonomy" id="391624"/>
    <lineage>
        <taxon>Bacteria</taxon>
        <taxon>Pseudomonadati</taxon>
        <taxon>Pseudomonadota</taxon>
        <taxon>Alphaproteobacteria</taxon>
        <taxon>Rhodobacterales</taxon>
        <taxon>Roseobacteraceae</taxon>
        <taxon>Sulfitobacter</taxon>
    </lineage>
</organism>
<keyword evidence="3" id="KW-0732">Signal</keyword>
<evidence type="ECO:0000256" key="4">
    <source>
        <dbReference type="ARBA" id="ARBA00022764"/>
    </source>
</evidence>
<protein>
    <submittedName>
        <fullName evidence="8">Penicillin-insensitive murein endopeptidase</fullName>
        <ecNumber evidence="8">3.4.24.-</ecNumber>
    </submittedName>
</protein>
<accession>A0ABP2DCU4</accession>